<dbReference type="EMBL" id="BTFZ01000013">
    <property type="protein sequence ID" value="GMM37882.1"/>
    <property type="molecule type" value="Genomic_DNA"/>
</dbReference>
<evidence type="ECO:0000256" key="5">
    <source>
        <dbReference type="ARBA" id="ARBA00023295"/>
    </source>
</evidence>
<dbReference type="InterPro" id="IPR037524">
    <property type="entry name" value="PA14/GLEYA"/>
</dbReference>
<dbReference type="InterPro" id="IPR011658">
    <property type="entry name" value="PA14_dom"/>
</dbReference>
<dbReference type="Pfam" id="PF07691">
    <property type="entry name" value="PA14"/>
    <property type="match status" value="1"/>
</dbReference>
<comment type="caution">
    <text evidence="7">The sequence shown here is derived from an EMBL/GenBank/DDBJ whole genome shotgun (WGS) entry which is preliminary data.</text>
</comment>
<dbReference type="SUPFAM" id="SSF51445">
    <property type="entry name" value="(Trans)glycosidases"/>
    <property type="match status" value="1"/>
</dbReference>
<evidence type="ECO:0000256" key="1">
    <source>
        <dbReference type="ARBA" id="ARBA00000448"/>
    </source>
</evidence>
<evidence type="ECO:0000313" key="8">
    <source>
        <dbReference type="Proteomes" id="UP001360560"/>
    </source>
</evidence>
<dbReference type="Pfam" id="PF14310">
    <property type="entry name" value="Fn3-like"/>
    <property type="match status" value="1"/>
</dbReference>
<dbReference type="AlphaFoldDB" id="A0AAV5QU08"/>
<comment type="similarity">
    <text evidence="2">Belongs to the glycosyl hydrolase 3 family.</text>
</comment>
<dbReference type="Gene3D" id="2.60.120.260">
    <property type="entry name" value="Galactose-binding domain-like"/>
    <property type="match status" value="1"/>
</dbReference>
<dbReference type="RefSeq" id="XP_064854878.1">
    <property type="nucleotide sequence ID" value="XM_064998806.1"/>
</dbReference>
<evidence type="ECO:0000256" key="4">
    <source>
        <dbReference type="ARBA" id="ARBA00022801"/>
    </source>
</evidence>
<dbReference type="SMART" id="SM00758">
    <property type="entry name" value="PA14"/>
    <property type="match status" value="1"/>
</dbReference>
<dbReference type="InterPro" id="IPR036881">
    <property type="entry name" value="Glyco_hydro_3_C_sf"/>
</dbReference>
<dbReference type="InterPro" id="IPR017853">
    <property type="entry name" value="GH"/>
</dbReference>
<keyword evidence="8" id="KW-1185">Reference proteome</keyword>
<dbReference type="FunFam" id="2.60.40.10:FF:000495">
    <property type="entry name" value="Periplasmic beta-glucosidase"/>
    <property type="match status" value="1"/>
</dbReference>
<dbReference type="EC" id="3.2.1.21" evidence="3"/>
<keyword evidence="4" id="KW-0378">Hydrolase</keyword>
<dbReference type="InterPro" id="IPR013783">
    <property type="entry name" value="Ig-like_fold"/>
</dbReference>
<comment type="catalytic activity">
    <reaction evidence="1">
        <text>Hydrolysis of terminal, non-reducing beta-D-glucosyl residues with release of beta-D-glucose.</text>
        <dbReference type="EC" id="3.2.1.21"/>
    </reaction>
</comment>
<reference evidence="7 8" key="1">
    <citation type="journal article" date="2023" name="Elife">
        <title>Identification of key yeast species and microbe-microbe interactions impacting larval growth of Drosophila in the wild.</title>
        <authorList>
            <person name="Mure A."/>
            <person name="Sugiura Y."/>
            <person name="Maeda R."/>
            <person name="Honda K."/>
            <person name="Sakurai N."/>
            <person name="Takahashi Y."/>
            <person name="Watada M."/>
            <person name="Katoh T."/>
            <person name="Gotoh A."/>
            <person name="Gotoh Y."/>
            <person name="Taniguchi I."/>
            <person name="Nakamura K."/>
            <person name="Hayashi T."/>
            <person name="Katayama T."/>
            <person name="Uemura T."/>
            <person name="Hattori Y."/>
        </authorList>
    </citation>
    <scope>NUCLEOTIDE SEQUENCE [LARGE SCALE GENOMIC DNA]</scope>
    <source>
        <strain evidence="7 8">SC-9</strain>
    </source>
</reference>
<accession>A0AAV5QU08</accession>
<protein>
    <recommendedName>
        <fullName evidence="3">beta-glucosidase</fullName>
        <ecNumber evidence="3">3.2.1.21</ecNumber>
    </recommendedName>
</protein>
<dbReference type="PRINTS" id="PR00133">
    <property type="entry name" value="GLHYDRLASE3"/>
</dbReference>
<feature type="domain" description="PA14" evidence="6">
    <location>
        <begin position="416"/>
        <end position="576"/>
    </location>
</feature>
<dbReference type="Pfam" id="PF01915">
    <property type="entry name" value="Glyco_hydro_3_C"/>
    <property type="match status" value="1"/>
</dbReference>
<gene>
    <name evidence="7" type="ORF">DASC09_052070</name>
</gene>
<dbReference type="InterPro" id="IPR002772">
    <property type="entry name" value="Glyco_hydro_3_C"/>
</dbReference>
<dbReference type="InterPro" id="IPR036962">
    <property type="entry name" value="Glyco_hydro_3_N_sf"/>
</dbReference>
<dbReference type="Pfam" id="PF00933">
    <property type="entry name" value="Glyco_hydro_3"/>
    <property type="match status" value="1"/>
</dbReference>
<proteinExistence type="inferred from homology"/>
<dbReference type="PANTHER" id="PTHR42715:SF27">
    <property type="entry name" value="BETA-GLUCOSIDASE-RELATED"/>
    <property type="match status" value="1"/>
</dbReference>
<dbReference type="SMART" id="SM01217">
    <property type="entry name" value="Fn3_like"/>
    <property type="match status" value="1"/>
</dbReference>
<dbReference type="InterPro" id="IPR001764">
    <property type="entry name" value="Glyco_hydro_3_N"/>
</dbReference>
<dbReference type="GeneID" id="90075857"/>
<dbReference type="Gene3D" id="2.60.40.10">
    <property type="entry name" value="Immunoglobulins"/>
    <property type="match status" value="1"/>
</dbReference>
<dbReference type="PROSITE" id="PS51820">
    <property type="entry name" value="PA14"/>
    <property type="match status" value="1"/>
</dbReference>
<dbReference type="Proteomes" id="UP001360560">
    <property type="component" value="Unassembled WGS sequence"/>
</dbReference>
<evidence type="ECO:0000256" key="2">
    <source>
        <dbReference type="ARBA" id="ARBA00005336"/>
    </source>
</evidence>
<dbReference type="Gene3D" id="3.20.20.300">
    <property type="entry name" value="Glycoside hydrolase, family 3, N-terminal domain"/>
    <property type="match status" value="1"/>
</dbReference>
<evidence type="ECO:0000259" key="6">
    <source>
        <dbReference type="PROSITE" id="PS51820"/>
    </source>
</evidence>
<evidence type="ECO:0000256" key="3">
    <source>
        <dbReference type="ARBA" id="ARBA00012744"/>
    </source>
</evidence>
<keyword evidence="5" id="KW-0326">Glycosidase</keyword>
<evidence type="ECO:0000313" key="7">
    <source>
        <dbReference type="EMBL" id="GMM37882.1"/>
    </source>
</evidence>
<name>A0AAV5QU08_9ASCO</name>
<dbReference type="PANTHER" id="PTHR42715">
    <property type="entry name" value="BETA-GLUCOSIDASE"/>
    <property type="match status" value="1"/>
</dbReference>
<dbReference type="SUPFAM" id="SSF52279">
    <property type="entry name" value="Beta-D-glucan exohydrolase, C-terminal domain"/>
    <property type="match status" value="1"/>
</dbReference>
<organism evidence="7 8">
    <name type="scientific">Saccharomycopsis crataegensis</name>
    <dbReference type="NCBI Taxonomy" id="43959"/>
    <lineage>
        <taxon>Eukaryota</taxon>
        <taxon>Fungi</taxon>
        <taxon>Dikarya</taxon>
        <taxon>Ascomycota</taxon>
        <taxon>Saccharomycotina</taxon>
        <taxon>Saccharomycetes</taxon>
        <taxon>Saccharomycopsidaceae</taxon>
        <taxon>Saccharomycopsis</taxon>
    </lineage>
</organism>
<dbReference type="InterPro" id="IPR050288">
    <property type="entry name" value="Cellulose_deg_GH3"/>
</dbReference>
<dbReference type="GO" id="GO:0008422">
    <property type="term" value="F:beta-glucosidase activity"/>
    <property type="evidence" value="ECO:0007669"/>
    <property type="project" value="UniProtKB-EC"/>
</dbReference>
<dbReference type="InterPro" id="IPR026891">
    <property type="entry name" value="Fn3-like"/>
</dbReference>
<dbReference type="GO" id="GO:0009251">
    <property type="term" value="P:glucan catabolic process"/>
    <property type="evidence" value="ECO:0007669"/>
    <property type="project" value="TreeGrafter"/>
</dbReference>
<sequence>MSPAQYYPNLDLTQHQLEEIDNVVDRLTLSEKATLISGIDFWHTFAIHDPERNIDLPSIRMSDGPNGIRGTRFYNSVPSACLPNGTSLGATFNKELLNQTGKLMALEAKHKGAHVILGPTVNIQRGPNGGRGFESFSEDPTAAGLVASEIIKGMQSENIIATIKHYVCNDFEHQRTSVSAIVSERALREVYLKPFQLALKHANPLALMTAYNRVNGIHASQNHHLLIDILRNEWNYQGTVTSDWFGVYNLYESIKNGLDIEMPGKPLIRDKKQVVNAVMKKQISENDLDERVKNIVKLVYRTKGSGVSENGAEDTDNNTKETSEFLKRLANEGTVLLKNDANVLPLSIEDKIAVVGPNAKIATFSGGGSASLKPYYAVNAYDGISRRYGKPPLYASGAYSHNLLPGLSEVLDNTSTGNKGFRIKYYYTLEDAKANNDDFFFQDDLNESHVSFFDFTKSTKPEFYALVEGEFVPQKDGIYDFGLVVNGTGQIFIDDELIVDNKTKQTPGDMFFGYGTIEEKGSVNLSKGNKYKFRLEYGSAITSTYPSIVDETKASGGFNIGAAIRIDEEQEISNAVEVAKKVDKVIAIVGLTKEWESEGFDREDLKYPGRTNDLIFALAKANPNIIIVNQSGTPMEMPWIDDVKGVVQSWYNGMELGNSLAEVLFGDYNPSGKLPLTFPKKFEDNPAYLNFISDFGDCVYGEDIFVGYKYYEKLNKDVLFPYGFGLSYTTFEFSTLDVILDWEAKQLNISLVVENTGTLDGSEVVQVYIGGVEDSSIRRPIKELKDFTKLFVKAGEKKNTSFTTDLKNAFSIWDNEKSKWFIEKGIYQIYVGNSSANVPLSSSVSIEENYWWSGL</sequence>
<dbReference type="Gene3D" id="3.40.50.1700">
    <property type="entry name" value="Glycoside hydrolase family 3 C-terminal domain"/>
    <property type="match status" value="1"/>
</dbReference>